<evidence type="ECO:0000313" key="6">
    <source>
        <dbReference type="Proteomes" id="UP000490939"/>
    </source>
</evidence>
<feature type="compositionally biased region" description="Basic and acidic residues" evidence="1">
    <location>
        <begin position="600"/>
        <end position="618"/>
    </location>
</feature>
<dbReference type="InterPro" id="IPR055647">
    <property type="entry name" value="DUF7223"/>
</dbReference>
<evidence type="ECO:0000259" key="3">
    <source>
        <dbReference type="Pfam" id="PF22974"/>
    </source>
</evidence>
<comment type="caution">
    <text evidence="5">The sequence shown here is derived from an EMBL/GenBank/DDBJ whole genome shotgun (WGS) entry which is preliminary data.</text>
</comment>
<feature type="chain" id="PRO_5034569842" evidence="2">
    <location>
        <begin position="25"/>
        <end position="665"/>
    </location>
</feature>
<dbReference type="Pfam" id="PF23865">
    <property type="entry name" value="DUF7223"/>
    <property type="match status" value="1"/>
</dbReference>
<feature type="domain" description="DUF7029" evidence="3">
    <location>
        <begin position="73"/>
        <end position="175"/>
    </location>
</feature>
<feature type="signal peptide" evidence="2">
    <location>
        <begin position="1"/>
        <end position="24"/>
    </location>
</feature>
<dbReference type="Pfam" id="PF22974">
    <property type="entry name" value="DUF7029"/>
    <property type="match status" value="1"/>
</dbReference>
<feature type="domain" description="DUF7223" evidence="4">
    <location>
        <begin position="385"/>
        <end position="579"/>
    </location>
</feature>
<feature type="region of interest" description="Disordered" evidence="1">
    <location>
        <begin position="590"/>
        <end position="638"/>
    </location>
</feature>
<keyword evidence="6" id="KW-1185">Reference proteome</keyword>
<evidence type="ECO:0000256" key="1">
    <source>
        <dbReference type="SAM" id="MobiDB-lite"/>
    </source>
</evidence>
<evidence type="ECO:0000259" key="4">
    <source>
        <dbReference type="Pfam" id="PF23865"/>
    </source>
</evidence>
<dbReference type="AlphaFoldDB" id="A0A8H3VNK0"/>
<dbReference type="InterPro" id="IPR054293">
    <property type="entry name" value="DUF7029"/>
</dbReference>
<accession>A0A8H3VNK0</accession>
<dbReference type="EMBL" id="WNWR01000025">
    <property type="protein sequence ID" value="KAE9993617.1"/>
    <property type="molecule type" value="Genomic_DNA"/>
</dbReference>
<protein>
    <submittedName>
        <fullName evidence="5">Uncharacterized protein</fullName>
    </submittedName>
</protein>
<gene>
    <name evidence="5" type="ORF">EG327_004138</name>
</gene>
<sequence length="665" mass="74405">MSRRAVTWLIAFGYLSLLALQANAKMVTLIPVPPHLTKRGDDHSHLDLANHEEFTWMVPESETVGANLTVRMPGDNENILSMARFRGMTKNIQCGDKSMEITFYDNSTFQYAMSVWDWVNGADNHTFVMVAEPGDCGQHEDRTLFKISSVQSKKENVAVLGAQKTDWATAAHTYDFRAGHVPDHEHLPLHPNQIKQAKRMYRRLRIRSLWDKTKDAIGGVWDYGKDKYHEHIKPHLPKPAQEAISKVGHVIVDGAKAGFEAVETIYQKVKDRLKPITAPILKVIGKIIPDIGPFKFSLKFKSERQTFTVGPPQLWFRLVFLKVESKGSVDWGIHEIKDGGKNHKEERKKAYIKANKISLDVGSPRLQIGTTLGKKNTTNPGWSKNWEQSKEFPIVEMAPLGFNIPGLASLGPKFGVVAKFSLGTVEASGEFFFPFNVSIPEDAILAVDLSGKKDDIVHVESWMPKFQKTGDWALTGRLSTDITARLQFRVDFASVELFGWKAAKAEVAIGPYITERFAAIVSTHEGCKKENTPNKLFSLSMTTLVGIDVRPEISFGDGAWKAFGAVWSPIEKQFFEHCYQFGPDNLGKGHIKAQPNTTADGKETYSAKDFDNPEPNRDSEDEFLCNNPDPRRSGGRTSIKCITAVQKPGTKQEGVIVRLANKKEL</sequence>
<evidence type="ECO:0000256" key="2">
    <source>
        <dbReference type="SAM" id="SignalP"/>
    </source>
</evidence>
<dbReference type="Proteomes" id="UP000490939">
    <property type="component" value="Unassembled WGS sequence"/>
</dbReference>
<reference evidence="5 6" key="1">
    <citation type="submission" date="2019-07" db="EMBL/GenBank/DDBJ databases">
        <title>Venturia inaequalis Genome Resource.</title>
        <authorList>
            <person name="Lichtner F.J."/>
        </authorList>
    </citation>
    <scope>NUCLEOTIDE SEQUENCE [LARGE SCALE GENOMIC DNA]</scope>
    <source>
        <strain evidence="5 6">DMI_063113</strain>
    </source>
</reference>
<evidence type="ECO:0000313" key="5">
    <source>
        <dbReference type="EMBL" id="KAE9993617.1"/>
    </source>
</evidence>
<keyword evidence="2" id="KW-0732">Signal</keyword>
<name>A0A8H3VNK0_VENIN</name>
<organism evidence="5 6">
    <name type="scientific">Venturia inaequalis</name>
    <name type="common">Apple scab fungus</name>
    <dbReference type="NCBI Taxonomy" id="5025"/>
    <lineage>
        <taxon>Eukaryota</taxon>
        <taxon>Fungi</taxon>
        <taxon>Dikarya</taxon>
        <taxon>Ascomycota</taxon>
        <taxon>Pezizomycotina</taxon>
        <taxon>Dothideomycetes</taxon>
        <taxon>Pleosporomycetidae</taxon>
        <taxon>Venturiales</taxon>
        <taxon>Venturiaceae</taxon>
        <taxon>Venturia</taxon>
    </lineage>
</organism>
<proteinExistence type="predicted"/>